<keyword evidence="3 5" id="KW-0067">ATP-binding</keyword>
<dbReference type="Gene3D" id="3.40.50.300">
    <property type="entry name" value="P-loop containing nucleotide triphosphate hydrolases"/>
    <property type="match status" value="1"/>
</dbReference>
<reference evidence="5 6" key="1">
    <citation type="submission" date="2023-04" db="EMBL/GenBank/DDBJ databases">
        <title>Fusibacter bizertensis strain WBS, isolated from littoral bottom sediments of the Arctic seas - biochemical and genomic analysis.</title>
        <authorList>
            <person name="Brioukhanov A.L."/>
        </authorList>
    </citation>
    <scope>NUCLEOTIDE SEQUENCE [LARGE SCALE GENOMIC DNA]</scope>
    <source>
        <strain evidence="5 6">WBS</strain>
    </source>
</reference>
<organism evidence="5 6">
    <name type="scientific">Fusibacter bizertensis</name>
    <dbReference type="NCBI Taxonomy" id="1488331"/>
    <lineage>
        <taxon>Bacteria</taxon>
        <taxon>Bacillati</taxon>
        <taxon>Bacillota</taxon>
        <taxon>Clostridia</taxon>
        <taxon>Eubacteriales</taxon>
        <taxon>Eubacteriales Family XII. Incertae Sedis</taxon>
        <taxon>Fusibacter</taxon>
    </lineage>
</organism>
<dbReference type="RefSeq" id="WP_281095439.1">
    <property type="nucleotide sequence ID" value="NZ_JARYZI010000013.1"/>
</dbReference>
<dbReference type="InterPro" id="IPR027417">
    <property type="entry name" value="P-loop_NTPase"/>
</dbReference>
<dbReference type="PROSITE" id="PS50893">
    <property type="entry name" value="ABC_TRANSPORTER_2"/>
    <property type="match status" value="1"/>
</dbReference>
<evidence type="ECO:0000256" key="2">
    <source>
        <dbReference type="ARBA" id="ARBA00022741"/>
    </source>
</evidence>
<feature type="domain" description="ABC transporter" evidence="4">
    <location>
        <begin position="5"/>
        <end position="200"/>
    </location>
</feature>
<keyword evidence="1" id="KW-0813">Transport</keyword>
<dbReference type="Pfam" id="PF00005">
    <property type="entry name" value="ABC_tran"/>
    <property type="match status" value="1"/>
</dbReference>
<dbReference type="Proteomes" id="UP001158045">
    <property type="component" value="Unassembled WGS sequence"/>
</dbReference>
<dbReference type="EMBL" id="JARYZI010000013">
    <property type="protein sequence ID" value="MDH8679542.1"/>
    <property type="molecule type" value="Genomic_DNA"/>
</dbReference>
<keyword evidence="2" id="KW-0547">Nucleotide-binding</keyword>
<evidence type="ECO:0000313" key="6">
    <source>
        <dbReference type="Proteomes" id="UP001158045"/>
    </source>
</evidence>
<keyword evidence="6" id="KW-1185">Reference proteome</keyword>
<dbReference type="InterPro" id="IPR017871">
    <property type="entry name" value="ABC_transporter-like_CS"/>
</dbReference>
<dbReference type="InterPro" id="IPR050093">
    <property type="entry name" value="ABC_SmlMolc_Importer"/>
</dbReference>
<evidence type="ECO:0000256" key="1">
    <source>
        <dbReference type="ARBA" id="ARBA00022448"/>
    </source>
</evidence>
<dbReference type="PANTHER" id="PTHR42781:SF4">
    <property type="entry name" value="SPERMIDINE_PUTRESCINE IMPORT ATP-BINDING PROTEIN POTA"/>
    <property type="match status" value="1"/>
</dbReference>
<accession>A0ABT6NGN9</accession>
<evidence type="ECO:0000313" key="5">
    <source>
        <dbReference type="EMBL" id="MDH8679542.1"/>
    </source>
</evidence>
<dbReference type="PROSITE" id="PS00211">
    <property type="entry name" value="ABC_TRANSPORTER_1"/>
    <property type="match status" value="1"/>
</dbReference>
<dbReference type="SUPFAM" id="SSF52540">
    <property type="entry name" value="P-loop containing nucleoside triphosphate hydrolases"/>
    <property type="match status" value="1"/>
</dbReference>
<dbReference type="GO" id="GO:0005524">
    <property type="term" value="F:ATP binding"/>
    <property type="evidence" value="ECO:0007669"/>
    <property type="project" value="UniProtKB-KW"/>
</dbReference>
<dbReference type="PANTHER" id="PTHR42781">
    <property type="entry name" value="SPERMIDINE/PUTRESCINE IMPORT ATP-BINDING PROTEIN POTA"/>
    <property type="match status" value="1"/>
</dbReference>
<gene>
    <name evidence="5" type="ORF">QE109_15390</name>
</gene>
<dbReference type="InterPro" id="IPR003593">
    <property type="entry name" value="AAA+_ATPase"/>
</dbReference>
<proteinExistence type="predicted"/>
<comment type="caution">
    <text evidence="5">The sequence shown here is derived from an EMBL/GenBank/DDBJ whole genome shotgun (WGS) entry which is preliminary data.</text>
</comment>
<dbReference type="SMART" id="SM00382">
    <property type="entry name" value="AAA"/>
    <property type="match status" value="1"/>
</dbReference>
<dbReference type="InterPro" id="IPR003439">
    <property type="entry name" value="ABC_transporter-like_ATP-bd"/>
</dbReference>
<sequence length="201" mass="23286">MKTIIQIRNLTKVINKQCIFKQINLDIYENEILVVMGNSGAGKSTLLNILCQIDNDYEGEVKYDNSIFDEIKIPFPMVFQESESLLPWLSVEENLKVIHQNIDEKVLDDVLEKVELKEHRYKKPRALSGGMKQRVGIARALLCKSKILFMDEPFASLDMELREKMQALVLKIQKEQQLSVVFVTHDEREAAVMSTRIFRID</sequence>
<protein>
    <submittedName>
        <fullName evidence="5">ATP-binding cassette domain-containing protein</fullName>
    </submittedName>
</protein>
<name>A0ABT6NGN9_9FIRM</name>
<evidence type="ECO:0000256" key="3">
    <source>
        <dbReference type="ARBA" id="ARBA00022840"/>
    </source>
</evidence>
<evidence type="ECO:0000259" key="4">
    <source>
        <dbReference type="PROSITE" id="PS50893"/>
    </source>
</evidence>